<organism evidence="1 2">
    <name type="scientific">Kitasatospora phosalacinea</name>
    <dbReference type="NCBI Taxonomy" id="2065"/>
    <lineage>
        <taxon>Bacteria</taxon>
        <taxon>Bacillati</taxon>
        <taxon>Actinomycetota</taxon>
        <taxon>Actinomycetes</taxon>
        <taxon>Kitasatosporales</taxon>
        <taxon>Streptomycetaceae</taxon>
        <taxon>Kitasatospora</taxon>
    </lineage>
</organism>
<dbReference type="CDD" id="cd08861">
    <property type="entry name" value="OtcD1_ARO-CYC_like"/>
    <property type="match status" value="2"/>
</dbReference>
<evidence type="ECO:0000313" key="2">
    <source>
        <dbReference type="Proteomes" id="UP001165143"/>
    </source>
</evidence>
<dbReference type="Pfam" id="PF10604">
    <property type="entry name" value="Polyketide_cyc2"/>
    <property type="match status" value="1"/>
</dbReference>
<dbReference type="OrthoDB" id="3419705at2"/>
<dbReference type="InterPro" id="IPR019587">
    <property type="entry name" value="Polyketide_cyclase/dehydratase"/>
</dbReference>
<proteinExistence type="predicted"/>
<reference evidence="1" key="1">
    <citation type="submission" date="2023-02" db="EMBL/GenBank/DDBJ databases">
        <title>Kitasatospora phosalacinea NBRC 14362.</title>
        <authorList>
            <person name="Ichikawa N."/>
            <person name="Sato H."/>
            <person name="Tonouchi N."/>
        </authorList>
    </citation>
    <scope>NUCLEOTIDE SEQUENCE</scope>
    <source>
        <strain evidence="1">NBRC 14362</strain>
    </source>
</reference>
<dbReference type="AlphaFoldDB" id="A0A9W6PEI9"/>
<accession>A0A9W6PEI9</accession>
<dbReference type="Proteomes" id="UP001165143">
    <property type="component" value="Unassembled WGS sequence"/>
</dbReference>
<protein>
    <submittedName>
        <fullName evidence="1">Actinorhodin polyketide synthase bifunctional cyclase/dehydratase</fullName>
    </submittedName>
</protein>
<dbReference type="InterPro" id="IPR023393">
    <property type="entry name" value="START-like_dom_sf"/>
</dbReference>
<name>A0A9W6PEI9_9ACTN</name>
<dbReference type="SUPFAM" id="SSF55961">
    <property type="entry name" value="Bet v1-like"/>
    <property type="match status" value="2"/>
</dbReference>
<comment type="caution">
    <text evidence="1">The sequence shown here is derived from an EMBL/GenBank/DDBJ whole genome shotgun (WGS) entry which is preliminary data.</text>
</comment>
<dbReference type="EMBL" id="BSRX01000006">
    <property type="protein sequence ID" value="GLW53447.1"/>
    <property type="molecule type" value="Genomic_DNA"/>
</dbReference>
<evidence type="ECO:0000313" key="1">
    <source>
        <dbReference type="EMBL" id="GLW53447.1"/>
    </source>
</evidence>
<sequence>MEPSTGGTAAAHHTEHRIEVAAPLDTVYALVADVTGWPRVFGPTVHAEQLELDGGTERIRLWATANGAVKTWVSRRELDPGAHRIAFRQEVSQSPVASMGGEWILEALPDGRTSVLLTHDYTAVDDVPDAEQWIAQAVDRNSNAELAALRGAAEGAAGAADPEGLELTFADTVEIDGPAEAVREFLYRAEEWEKRLPHVSRVVLREDTPGLQHLEMDTTAKDGSTHTTASVRVALADGRLVYKQLVLPPLLSLHLGCWTLTPTPQGTVAATSEHTIRINPERLALLGEGTTVADAKAYVRTALGTNSTATLMHAKAHAEGTARD</sequence>
<dbReference type="RefSeq" id="WP_051776367.1">
    <property type="nucleotide sequence ID" value="NZ_BSRX01000006.1"/>
</dbReference>
<gene>
    <name evidence="1" type="ORF">Kpho01_14580</name>
</gene>
<dbReference type="Gene3D" id="3.30.530.20">
    <property type="match status" value="2"/>
</dbReference>